<evidence type="ECO:0000313" key="2">
    <source>
        <dbReference type="Proteomes" id="UP000231474"/>
    </source>
</evidence>
<proteinExistence type="predicted"/>
<sequence length="81" mass="9219">MAEIQFGEFETGDEAVEGFKDLLQEAATLSFQARQPNPEAQRISQIIVEDNLDKLNIDDMEKVFADAGLYFERVVLKPKEK</sequence>
<accession>A0A2M8L4F2</accession>
<name>A0A2M8L4F2_9BACT</name>
<gene>
    <name evidence="1" type="ORF">COU95_00195</name>
</gene>
<dbReference type="EMBL" id="PFEK01000005">
    <property type="protein sequence ID" value="PJE67810.1"/>
    <property type="molecule type" value="Genomic_DNA"/>
</dbReference>
<evidence type="ECO:0000313" key="1">
    <source>
        <dbReference type="EMBL" id="PJE67810.1"/>
    </source>
</evidence>
<protein>
    <submittedName>
        <fullName evidence="1">Uncharacterized protein</fullName>
    </submittedName>
</protein>
<dbReference type="Proteomes" id="UP000231474">
    <property type="component" value="Unassembled WGS sequence"/>
</dbReference>
<organism evidence="1 2">
    <name type="scientific">Candidatus Shapirobacteria bacterium CG10_big_fil_rev_8_21_14_0_10_40_9</name>
    <dbReference type="NCBI Taxonomy" id="1974888"/>
    <lineage>
        <taxon>Bacteria</taxon>
        <taxon>Candidatus Shapironibacteriota</taxon>
    </lineage>
</organism>
<reference evidence="2" key="1">
    <citation type="submission" date="2017-09" db="EMBL/GenBank/DDBJ databases">
        <title>Depth-based differentiation of microbial function through sediment-hosted aquifers and enrichment of novel symbionts in the deep terrestrial subsurface.</title>
        <authorList>
            <person name="Probst A.J."/>
            <person name="Ladd B."/>
            <person name="Jarett J.K."/>
            <person name="Geller-Mcgrath D.E."/>
            <person name="Sieber C.M.K."/>
            <person name="Emerson J.B."/>
            <person name="Anantharaman K."/>
            <person name="Thomas B.C."/>
            <person name="Malmstrom R."/>
            <person name="Stieglmeier M."/>
            <person name="Klingl A."/>
            <person name="Woyke T."/>
            <person name="Ryan C.M."/>
            <person name="Banfield J.F."/>
        </authorList>
    </citation>
    <scope>NUCLEOTIDE SEQUENCE [LARGE SCALE GENOMIC DNA]</scope>
</reference>
<dbReference type="AlphaFoldDB" id="A0A2M8L4F2"/>
<comment type="caution">
    <text evidence="1">The sequence shown here is derived from an EMBL/GenBank/DDBJ whole genome shotgun (WGS) entry which is preliminary data.</text>
</comment>